<sequence>MPRPLSSALRARIKADLAVATPIPELAAKYSISEVKARYMRKIYRNTGDVVLPGSSKPRGAPIRITPEHVKRLEGFIAEHPEALLKDLRSFLKMECGVSVKLGWLSIACKRMGHKMPKQPRAGDELGHRGNTLETEGMGNRDENRDGEQIRNGGEKRRYTKRGSGIMLGSVTTEKLLEKTRRWVKDFMGQERFDASHDWSHVQRVVALSMEILRVEDTKYKNVEYDQLTVELAALMHDIDDHKYRAPAAKTSIPTAEEAQSYPSPSSIPDTDQFDTSSPLNPHPSPSPSNINPNLLTQSPSTTPSNLVAHHLLTLGWPLPLASKISTITTATSYTHETQHPFSHARTLLLHPELAIIQDADRLDAIGAIGIGRAFTYGGAKGRQGMEGTIAHFGEKLVRLEGMMRTGEGRRLARRRTERVRVFGRWWGEEMGVV</sequence>
<dbReference type="InterPro" id="IPR003607">
    <property type="entry name" value="HD/PDEase_dom"/>
</dbReference>
<dbReference type="Proteomes" id="UP001590950">
    <property type="component" value="Unassembled WGS sequence"/>
</dbReference>
<organism evidence="3 4">
    <name type="scientific">Stereocaulon virgatum</name>
    <dbReference type="NCBI Taxonomy" id="373712"/>
    <lineage>
        <taxon>Eukaryota</taxon>
        <taxon>Fungi</taxon>
        <taxon>Dikarya</taxon>
        <taxon>Ascomycota</taxon>
        <taxon>Pezizomycotina</taxon>
        <taxon>Lecanoromycetes</taxon>
        <taxon>OSLEUM clade</taxon>
        <taxon>Lecanoromycetidae</taxon>
        <taxon>Lecanorales</taxon>
        <taxon>Lecanorineae</taxon>
        <taxon>Stereocaulaceae</taxon>
        <taxon>Stereocaulon</taxon>
    </lineage>
</organism>
<dbReference type="EMBL" id="JBEFKJ010000075">
    <property type="protein sequence ID" value="KAL2036496.1"/>
    <property type="molecule type" value="Genomic_DNA"/>
</dbReference>
<accession>A0ABR3ZUW6</accession>
<protein>
    <recommendedName>
        <fullName evidence="2">HD/PDEase domain-containing protein</fullName>
    </recommendedName>
</protein>
<keyword evidence="4" id="KW-1185">Reference proteome</keyword>
<dbReference type="CDD" id="cd00077">
    <property type="entry name" value="HDc"/>
    <property type="match status" value="1"/>
</dbReference>
<feature type="region of interest" description="Disordered" evidence="1">
    <location>
        <begin position="115"/>
        <end position="164"/>
    </location>
</feature>
<evidence type="ECO:0000259" key="2">
    <source>
        <dbReference type="SMART" id="SM00471"/>
    </source>
</evidence>
<comment type="caution">
    <text evidence="3">The sequence shown here is derived from an EMBL/GenBank/DDBJ whole genome shotgun (WGS) entry which is preliminary data.</text>
</comment>
<dbReference type="PANTHER" id="PTHR33594:SF1">
    <property type="entry name" value="HD_PDEASE DOMAIN-CONTAINING PROTEIN"/>
    <property type="match status" value="1"/>
</dbReference>
<dbReference type="Gene3D" id="1.10.472.50">
    <property type="entry name" value="HD-domain/PDEase-like"/>
    <property type="match status" value="1"/>
</dbReference>
<gene>
    <name evidence="3" type="ORF">N7G274_010762</name>
</gene>
<reference evidence="3 4" key="1">
    <citation type="submission" date="2024-09" db="EMBL/GenBank/DDBJ databases">
        <title>Rethinking Asexuality: The Enigmatic Case of Functional Sexual Genes in Lepraria (Stereocaulaceae).</title>
        <authorList>
            <person name="Doellman M."/>
            <person name="Sun Y."/>
            <person name="Barcenas-Pena A."/>
            <person name="Lumbsch H.T."/>
            <person name="Grewe F."/>
        </authorList>
    </citation>
    <scope>NUCLEOTIDE SEQUENCE [LARGE SCALE GENOMIC DNA]</scope>
    <source>
        <strain evidence="3 4">Mercado 3170</strain>
    </source>
</reference>
<feature type="compositionally biased region" description="Polar residues" evidence="1">
    <location>
        <begin position="261"/>
        <end position="276"/>
    </location>
</feature>
<dbReference type="SUPFAM" id="SSF109604">
    <property type="entry name" value="HD-domain/PDEase-like"/>
    <property type="match status" value="1"/>
</dbReference>
<evidence type="ECO:0000313" key="3">
    <source>
        <dbReference type="EMBL" id="KAL2036496.1"/>
    </source>
</evidence>
<feature type="region of interest" description="Disordered" evidence="1">
    <location>
        <begin position="251"/>
        <end position="303"/>
    </location>
</feature>
<dbReference type="SMART" id="SM00471">
    <property type="entry name" value="HDc"/>
    <property type="match status" value="1"/>
</dbReference>
<feature type="compositionally biased region" description="Basic and acidic residues" evidence="1">
    <location>
        <begin position="139"/>
        <end position="157"/>
    </location>
</feature>
<proteinExistence type="predicted"/>
<evidence type="ECO:0000313" key="4">
    <source>
        <dbReference type="Proteomes" id="UP001590950"/>
    </source>
</evidence>
<evidence type="ECO:0000256" key="1">
    <source>
        <dbReference type="SAM" id="MobiDB-lite"/>
    </source>
</evidence>
<dbReference type="PANTHER" id="PTHR33594">
    <property type="entry name" value="SUPERFAMILY HYDROLASE, PUTATIVE (AFU_ORTHOLOGUE AFUA_1G03035)-RELATED"/>
    <property type="match status" value="1"/>
</dbReference>
<feature type="domain" description="HD/PDEase" evidence="2">
    <location>
        <begin position="194"/>
        <end position="375"/>
    </location>
</feature>
<dbReference type="SUPFAM" id="SSF46689">
    <property type="entry name" value="Homeodomain-like"/>
    <property type="match status" value="1"/>
</dbReference>
<name>A0ABR3ZUW6_9LECA</name>
<dbReference type="Gene3D" id="1.10.3210.50">
    <property type="match status" value="1"/>
</dbReference>
<dbReference type="InterPro" id="IPR009057">
    <property type="entry name" value="Homeodomain-like_sf"/>
</dbReference>